<proteinExistence type="predicted"/>
<dbReference type="GeneID" id="36403834"/>
<organism evidence="1 2">
    <name type="scientific">Plasmopara halstedii</name>
    <name type="common">Downy mildew of sunflower</name>
    <dbReference type="NCBI Taxonomy" id="4781"/>
    <lineage>
        <taxon>Eukaryota</taxon>
        <taxon>Sar</taxon>
        <taxon>Stramenopiles</taxon>
        <taxon>Oomycota</taxon>
        <taxon>Peronosporomycetes</taxon>
        <taxon>Peronosporales</taxon>
        <taxon>Peronosporaceae</taxon>
        <taxon>Plasmopara</taxon>
    </lineage>
</organism>
<dbReference type="AlphaFoldDB" id="A0A0P1ACX8"/>
<evidence type="ECO:0000313" key="2">
    <source>
        <dbReference type="Proteomes" id="UP000054928"/>
    </source>
</evidence>
<sequence>MRDWKSFLLILPARNQSRTFLVFVPSYATLRLRGCGYRYKHEQCIGGWALALFIPKAVVVQFKIAGSGISGRGFNATEESCVVPAIAHRRCCTGCNGSQAIG</sequence>
<evidence type="ECO:0000313" key="1">
    <source>
        <dbReference type="EMBL" id="CEG38722.1"/>
    </source>
</evidence>
<name>A0A0P1ACX8_PLAHL</name>
<keyword evidence="2" id="KW-1185">Reference proteome</keyword>
<dbReference type="EMBL" id="CCYD01000322">
    <property type="protein sequence ID" value="CEG38722.1"/>
    <property type="molecule type" value="Genomic_DNA"/>
</dbReference>
<reference evidence="2" key="1">
    <citation type="submission" date="2014-09" db="EMBL/GenBank/DDBJ databases">
        <authorList>
            <person name="Sharma Rahul"/>
            <person name="Thines Marco"/>
        </authorList>
    </citation>
    <scope>NUCLEOTIDE SEQUENCE [LARGE SCALE GENOMIC DNA]</scope>
</reference>
<dbReference type="RefSeq" id="XP_024575091.1">
    <property type="nucleotide sequence ID" value="XM_024724189.1"/>
</dbReference>
<accession>A0A0P1ACX8</accession>
<protein>
    <submittedName>
        <fullName evidence="1">Uncharacterized protein</fullName>
    </submittedName>
</protein>
<dbReference type="Proteomes" id="UP000054928">
    <property type="component" value="Unassembled WGS sequence"/>
</dbReference>